<evidence type="ECO:0000313" key="19">
    <source>
        <dbReference type="Proteomes" id="UP000073923"/>
    </source>
</evidence>
<evidence type="ECO:0000256" key="9">
    <source>
        <dbReference type="ARBA" id="ARBA00023204"/>
    </source>
</evidence>
<evidence type="ECO:0000313" key="18">
    <source>
        <dbReference type="EMBL" id="KTW01015.1"/>
    </source>
</evidence>
<evidence type="ECO:0000256" key="5">
    <source>
        <dbReference type="ARBA" id="ARBA00022723"/>
    </source>
</evidence>
<keyword evidence="9" id="KW-0234">DNA repair</keyword>
<dbReference type="Gene3D" id="3.90.79.10">
    <property type="entry name" value="Nucleoside Triphosphate Pyrophosphohydrolase"/>
    <property type="match status" value="1"/>
</dbReference>
<dbReference type="PANTHER" id="PTHR47707">
    <property type="entry name" value="8-OXO-DGTP DIPHOSPHATASE"/>
    <property type="match status" value="1"/>
</dbReference>
<keyword evidence="8" id="KW-0460">Magnesium</keyword>
<evidence type="ECO:0000256" key="14">
    <source>
        <dbReference type="ARBA" id="ARBA00041592"/>
    </source>
</evidence>
<dbReference type="AlphaFoldDB" id="A0A147IZJ0"/>
<dbReference type="EMBL" id="LDTF01000007">
    <property type="protein sequence ID" value="KTW01015.1"/>
    <property type="molecule type" value="Genomic_DNA"/>
</dbReference>
<comment type="catalytic activity">
    <reaction evidence="11">
        <text>8-oxo-GTP + H2O = 8-oxo-GMP + diphosphate + H(+)</text>
        <dbReference type="Rhea" id="RHEA:67616"/>
        <dbReference type="ChEBI" id="CHEBI:15377"/>
        <dbReference type="ChEBI" id="CHEBI:15378"/>
        <dbReference type="ChEBI" id="CHEBI:33019"/>
        <dbReference type="ChEBI" id="CHEBI:143553"/>
        <dbReference type="ChEBI" id="CHEBI:145694"/>
    </reaction>
</comment>
<dbReference type="CDD" id="cd03425">
    <property type="entry name" value="NUDIX_MutT_NudA_like"/>
    <property type="match status" value="1"/>
</dbReference>
<dbReference type="RefSeq" id="WP_058744150.1">
    <property type="nucleotide sequence ID" value="NZ_LDTF01000007.1"/>
</dbReference>
<evidence type="ECO:0000256" key="10">
    <source>
        <dbReference type="ARBA" id="ARBA00035861"/>
    </source>
</evidence>
<dbReference type="GO" id="GO:0006281">
    <property type="term" value="P:DNA repair"/>
    <property type="evidence" value="ECO:0007669"/>
    <property type="project" value="UniProtKB-KW"/>
</dbReference>
<evidence type="ECO:0000256" key="13">
    <source>
        <dbReference type="ARBA" id="ARBA00040794"/>
    </source>
</evidence>
<dbReference type="OrthoDB" id="9810648at2"/>
<dbReference type="GO" id="GO:0008413">
    <property type="term" value="F:8-oxo-7,8-dihydroguanosine triphosphate pyrophosphatase activity"/>
    <property type="evidence" value="ECO:0007669"/>
    <property type="project" value="TreeGrafter"/>
</dbReference>
<evidence type="ECO:0000256" key="7">
    <source>
        <dbReference type="ARBA" id="ARBA00022801"/>
    </source>
</evidence>
<protein>
    <recommendedName>
        <fullName evidence="13">8-oxo-dGTP diphosphatase</fullName>
        <ecNumber evidence="12">3.6.1.55</ecNumber>
    </recommendedName>
    <alternativeName>
        <fullName evidence="16">7,8-dihydro-8-oxoguanine-triphosphatase</fullName>
    </alternativeName>
    <alternativeName>
        <fullName evidence="15">Mutator protein MutT</fullName>
    </alternativeName>
    <alternativeName>
        <fullName evidence="14">dGTP pyrophosphohydrolase</fullName>
    </alternativeName>
</protein>
<keyword evidence="5" id="KW-0479">Metal-binding</keyword>
<dbReference type="GO" id="GO:0044715">
    <property type="term" value="F:8-oxo-dGDP phosphatase activity"/>
    <property type="evidence" value="ECO:0007669"/>
    <property type="project" value="TreeGrafter"/>
</dbReference>
<name>A0A147IZJ0_9SPHN</name>
<keyword evidence="6" id="KW-0227">DNA damage</keyword>
<accession>A0A147IZJ0</accession>
<dbReference type="GO" id="GO:0006260">
    <property type="term" value="P:DNA replication"/>
    <property type="evidence" value="ECO:0007669"/>
    <property type="project" value="UniProtKB-KW"/>
</dbReference>
<gene>
    <name evidence="18" type="ORF">NS355_02145</name>
</gene>
<dbReference type="EC" id="3.6.1.55" evidence="12"/>
<evidence type="ECO:0000256" key="6">
    <source>
        <dbReference type="ARBA" id="ARBA00022763"/>
    </source>
</evidence>
<dbReference type="GO" id="GO:0046872">
    <property type="term" value="F:metal ion binding"/>
    <property type="evidence" value="ECO:0007669"/>
    <property type="project" value="UniProtKB-KW"/>
</dbReference>
<dbReference type="PRINTS" id="PR00502">
    <property type="entry name" value="NUDIXFAMILY"/>
</dbReference>
<sequence>MIDSLNTPVLFPVVAAALVDGDGRVLLQQRPEGKALAGLWEFPGGKLELGETPEAALVRELHEELAITVAPEALEPAGFATEPLPGRHLLLLLYVIRSWSGTPVALEADGLTWCRPAEMQAWPMPPADGPLVRQLAAYLADSRSSDAVPDNGTV</sequence>
<evidence type="ECO:0000256" key="1">
    <source>
        <dbReference type="ARBA" id="ARBA00001946"/>
    </source>
</evidence>
<dbReference type="GO" id="GO:0044716">
    <property type="term" value="F:8-oxo-GDP phosphatase activity"/>
    <property type="evidence" value="ECO:0007669"/>
    <property type="project" value="TreeGrafter"/>
</dbReference>
<dbReference type="InterPro" id="IPR020476">
    <property type="entry name" value="Nudix_hydrolase"/>
</dbReference>
<organism evidence="18 19">
    <name type="scientific">Sphingomonas yabuuchiae</name>
    <dbReference type="NCBI Taxonomy" id="172044"/>
    <lineage>
        <taxon>Bacteria</taxon>
        <taxon>Pseudomonadati</taxon>
        <taxon>Pseudomonadota</taxon>
        <taxon>Alphaproteobacteria</taxon>
        <taxon>Sphingomonadales</taxon>
        <taxon>Sphingomonadaceae</taxon>
        <taxon>Sphingomonas</taxon>
    </lineage>
</organism>
<keyword evidence="4" id="KW-0235">DNA replication</keyword>
<dbReference type="PROSITE" id="PS51462">
    <property type="entry name" value="NUDIX"/>
    <property type="match status" value="1"/>
</dbReference>
<evidence type="ECO:0000256" key="11">
    <source>
        <dbReference type="ARBA" id="ARBA00036904"/>
    </source>
</evidence>
<evidence type="ECO:0000256" key="2">
    <source>
        <dbReference type="ARBA" id="ARBA00005582"/>
    </source>
</evidence>
<dbReference type="InterPro" id="IPR000086">
    <property type="entry name" value="NUDIX_hydrolase_dom"/>
</dbReference>
<dbReference type="Proteomes" id="UP000073923">
    <property type="component" value="Unassembled WGS sequence"/>
</dbReference>
<dbReference type="InterPro" id="IPR047127">
    <property type="entry name" value="MutT-like"/>
</dbReference>
<comment type="cofactor">
    <cofactor evidence="1">
        <name>Mg(2+)</name>
        <dbReference type="ChEBI" id="CHEBI:18420"/>
    </cofactor>
</comment>
<keyword evidence="3" id="KW-0515">Mutator protein</keyword>
<evidence type="ECO:0000259" key="17">
    <source>
        <dbReference type="PROSITE" id="PS51462"/>
    </source>
</evidence>
<dbReference type="SUPFAM" id="SSF55811">
    <property type="entry name" value="Nudix"/>
    <property type="match status" value="1"/>
</dbReference>
<dbReference type="Pfam" id="PF00293">
    <property type="entry name" value="NUDIX"/>
    <property type="match status" value="1"/>
</dbReference>
<evidence type="ECO:0000256" key="3">
    <source>
        <dbReference type="ARBA" id="ARBA00022457"/>
    </source>
</evidence>
<evidence type="ECO:0000256" key="8">
    <source>
        <dbReference type="ARBA" id="ARBA00022842"/>
    </source>
</evidence>
<comment type="catalytic activity">
    <reaction evidence="10">
        <text>8-oxo-dGTP + H2O = 8-oxo-dGMP + diphosphate + H(+)</text>
        <dbReference type="Rhea" id="RHEA:31575"/>
        <dbReference type="ChEBI" id="CHEBI:15377"/>
        <dbReference type="ChEBI" id="CHEBI:15378"/>
        <dbReference type="ChEBI" id="CHEBI:33019"/>
        <dbReference type="ChEBI" id="CHEBI:63224"/>
        <dbReference type="ChEBI" id="CHEBI:77896"/>
        <dbReference type="EC" id="3.6.1.55"/>
    </reaction>
</comment>
<evidence type="ECO:0000256" key="15">
    <source>
        <dbReference type="ARBA" id="ARBA00041979"/>
    </source>
</evidence>
<keyword evidence="7" id="KW-0378">Hydrolase</keyword>
<dbReference type="GO" id="GO:0035539">
    <property type="term" value="F:8-oxo-7,8-dihydrodeoxyguanosine triphosphate pyrophosphatase activity"/>
    <property type="evidence" value="ECO:0007669"/>
    <property type="project" value="UniProtKB-EC"/>
</dbReference>
<comment type="caution">
    <text evidence="18">The sequence shown here is derived from an EMBL/GenBank/DDBJ whole genome shotgun (WGS) entry which is preliminary data.</text>
</comment>
<dbReference type="InterPro" id="IPR015797">
    <property type="entry name" value="NUDIX_hydrolase-like_dom_sf"/>
</dbReference>
<proteinExistence type="inferred from homology"/>
<dbReference type="PANTHER" id="PTHR47707:SF1">
    <property type="entry name" value="NUDIX HYDROLASE FAMILY PROTEIN"/>
    <property type="match status" value="1"/>
</dbReference>
<comment type="similarity">
    <text evidence="2">Belongs to the Nudix hydrolase family.</text>
</comment>
<evidence type="ECO:0000256" key="4">
    <source>
        <dbReference type="ARBA" id="ARBA00022705"/>
    </source>
</evidence>
<evidence type="ECO:0000256" key="12">
    <source>
        <dbReference type="ARBA" id="ARBA00038905"/>
    </source>
</evidence>
<evidence type="ECO:0000256" key="16">
    <source>
        <dbReference type="ARBA" id="ARBA00042798"/>
    </source>
</evidence>
<feature type="domain" description="Nudix hydrolase" evidence="17">
    <location>
        <begin position="9"/>
        <end position="139"/>
    </location>
</feature>
<reference evidence="18 19" key="1">
    <citation type="journal article" date="2016" name="Front. Microbiol.">
        <title>Genomic Resource of Rice Seed Associated Bacteria.</title>
        <authorList>
            <person name="Midha S."/>
            <person name="Bansal K."/>
            <person name="Sharma S."/>
            <person name="Kumar N."/>
            <person name="Patil P.P."/>
            <person name="Chaudhry V."/>
            <person name="Patil P.B."/>
        </authorList>
    </citation>
    <scope>NUCLEOTIDE SEQUENCE [LARGE SCALE GENOMIC DNA]</scope>
    <source>
        <strain evidence="18 19">NS355</strain>
    </source>
</reference>